<dbReference type="GO" id="GO:0000160">
    <property type="term" value="P:phosphorelay signal transduction system"/>
    <property type="evidence" value="ECO:0007669"/>
    <property type="project" value="InterPro"/>
</dbReference>
<dbReference type="RefSeq" id="WP_090161940.1">
    <property type="nucleotide sequence ID" value="NZ_FMWK01000004.1"/>
</dbReference>
<dbReference type="SUPFAM" id="SSF52172">
    <property type="entry name" value="CheY-like"/>
    <property type="match status" value="1"/>
</dbReference>
<dbReference type="PROSITE" id="PS50110">
    <property type="entry name" value="RESPONSE_REGULATORY"/>
    <property type="match status" value="1"/>
</dbReference>
<dbReference type="Proteomes" id="UP000199428">
    <property type="component" value="Unassembled WGS sequence"/>
</dbReference>
<evidence type="ECO:0000256" key="1">
    <source>
        <dbReference type="ARBA" id="ARBA00018672"/>
    </source>
</evidence>
<evidence type="ECO:0000256" key="2">
    <source>
        <dbReference type="ARBA" id="ARBA00024867"/>
    </source>
</evidence>
<name>A0A1G5RVG3_PSEXY</name>
<dbReference type="PANTHER" id="PTHR43228:SF1">
    <property type="entry name" value="TWO-COMPONENT RESPONSE REGULATOR ARR22"/>
    <property type="match status" value="1"/>
</dbReference>
<dbReference type="InterPro" id="IPR052048">
    <property type="entry name" value="ST_Response_Regulator"/>
</dbReference>
<sequence>MDITNKKILVCDDSVLARKQLVDAVNEVATGATFIEGKNGAEAVELYKKEKPDLVFMDIVMPEKDGTEALKEIKSFDEEAVIIIVSSVGTQEQLKKAIKLGAKDFIQKPFEKNQIKEIIELRLGGK</sequence>
<gene>
    <name evidence="5" type="ORF">SAMN02910350_01089</name>
</gene>
<dbReference type="EMBL" id="FMWK01000004">
    <property type="protein sequence ID" value="SCZ78043.1"/>
    <property type="molecule type" value="Genomic_DNA"/>
</dbReference>
<feature type="modified residue" description="4-aspartylphosphate" evidence="3">
    <location>
        <position position="58"/>
    </location>
</feature>
<feature type="domain" description="Response regulatory" evidence="4">
    <location>
        <begin position="7"/>
        <end position="123"/>
    </location>
</feature>
<comment type="function">
    <text evidence="2">May play the central regulatory role in sporulation. It may be an element of the effector pathway responsible for the activation of sporulation genes in response to nutritional stress. Spo0A may act in concert with spo0H (a sigma factor) to control the expression of some genes that are critical to the sporulation process.</text>
</comment>
<proteinExistence type="predicted"/>
<evidence type="ECO:0000313" key="6">
    <source>
        <dbReference type="Proteomes" id="UP000199428"/>
    </source>
</evidence>
<reference evidence="5 6" key="1">
    <citation type="submission" date="2016-10" db="EMBL/GenBank/DDBJ databases">
        <authorList>
            <person name="de Groot N.N."/>
        </authorList>
    </citation>
    <scope>NUCLEOTIDE SEQUENCE [LARGE SCALE GENOMIC DNA]</scope>
    <source>
        <strain evidence="5 6">DSM 10317</strain>
    </source>
</reference>
<dbReference type="AlphaFoldDB" id="A0A1G5RVG3"/>
<dbReference type="SMART" id="SM00448">
    <property type="entry name" value="REC"/>
    <property type="match status" value="1"/>
</dbReference>
<dbReference type="Gene3D" id="3.40.50.2300">
    <property type="match status" value="1"/>
</dbReference>
<evidence type="ECO:0000313" key="5">
    <source>
        <dbReference type="EMBL" id="SCZ78043.1"/>
    </source>
</evidence>
<dbReference type="InterPro" id="IPR011006">
    <property type="entry name" value="CheY-like_superfamily"/>
</dbReference>
<dbReference type="InterPro" id="IPR001789">
    <property type="entry name" value="Sig_transdc_resp-reg_receiver"/>
</dbReference>
<dbReference type="Pfam" id="PF00072">
    <property type="entry name" value="Response_reg"/>
    <property type="match status" value="1"/>
</dbReference>
<organism evidence="5 6">
    <name type="scientific">Pseudobutyrivibrio xylanivorans</name>
    <dbReference type="NCBI Taxonomy" id="185007"/>
    <lineage>
        <taxon>Bacteria</taxon>
        <taxon>Bacillati</taxon>
        <taxon>Bacillota</taxon>
        <taxon>Clostridia</taxon>
        <taxon>Lachnospirales</taxon>
        <taxon>Lachnospiraceae</taxon>
        <taxon>Pseudobutyrivibrio</taxon>
    </lineage>
</organism>
<keyword evidence="3" id="KW-0597">Phosphoprotein</keyword>
<accession>A0A1G5RVG3</accession>
<dbReference type="PANTHER" id="PTHR43228">
    <property type="entry name" value="TWO-COMPONENT RESPONSE REGULATOR"/>
    <property type="match status" value="1"/>
</dbReference>
<evidence type="ECO:0000259" key="4">
    <source>
        <dbReference type="PROSITE" id="PS50110"/>
    </source>
</evidence>
<evidence type="ECO:0000256" key="3">
    <source>
        <dbReference type="PROSITE-ProRule" id="PRU00169"/>
    </source>
</evidence>
<protein>
    <recommendedName>
        <fullName evidence="1">Stage 0 sporulation protein A homolog</fullName>
    </recommendedName>
</protein>